<feature type="region of interest" description="Disordered" evidence="1">
    <location>
        <begin position="60"/>
        <end position="89"/>
    </location>
</feature>
<feature type="non-terminal residue" evidence="2">
    <location>
        <position position="1"/>
    </location>
</feature>
<proteinExistence type="predicted"/>
<dbReference type="AlphaFoldDB" id="A0A1E1WP69"/>
<dbReference type="EMBL" id="GDQN01002270">
    <property type="protein sequence ID" value="JAT88784.1"/>
    <property type="molecule type" value="Transcribed_RNA"/>
</dbReference>
<name>A0A1E1WP69_PECGO</name>
<evidence type="ECO:0000313" key="2">
    <source>
        <dbReference type="EMBL" id="JAT88784.1"/>
    </source>
</evidence>
<evidence type="ECO:0000256" key="1">
    <source>
        <dbReference type="SAM" id="MobiDB-lite"/>
    </source>
</evidence>
<gene>
    <name evidence="2" type="ORF">g.6054</name>
</gene>
<dbReference type="OrthoDB" id="8065581at2759"/>
<reference evidence="2" key="1">
    <citation type="submission" date="2015-09" db="EMBL/GenBank/DDBJ databases">
        <title>De novo assembly of Pectinophora gossypiella (Pink Bollworm) gut transcriptome.</title>
        <authorList>
            <person name="Tassone E.E."/>
        </authorList>
    </citation>
    <scope>NUCLEOTIDE SEQUENCE</scope>
</reference>
<protein>
    <submittedName>
        <fullName evidence="2">Uncharacterized protein</fullName>
    </submittedName>
</protein>
<feature type="non-terminal residue" evidence="2">
    <location>
        <position position="150"/>
    </location>
</feature>
<organism evidence="2">
    <name type="scientific">Pectinophora gossypiella</name>
    <name type="common">Cotton pink bollworm</name>
    <name type="synonym">Depressaria gossypiella</name>
    <dbReference type="NCBI Taxonomy" id="13191"/>
    <lineage>
        <taxon>Eukaryota</taxon>
        <taxon>Metazoa</taxon>
        <taxon>Ecdysozoa</taxon>
        <taxon>Arthropoda</taxon>
        <taxon>Hexapoda</taxon>
        <taxon>Insecta</taxon>
        <taxon>Pterygota</taxon>
        <taxon>Neoptera</taxon>
        <taxon>Endopterygota</taxon>
        <taxon>Lepidoptera</taxon>
        <taxon>Glossata</taxon>
        <taxon>Ditrysia</taxon>
        <taxon>Gelechioidea</taxon>
        <taxon>Gelechiidae</taxon>
        <taxon>Apatetrinae</taxon>
        <taxon>Pectinophora</taxon>
    </lineage>
</organism>
<accession>A0A1E1WP69</accession>
<feature type="compositionally biased region" description="Polar residues" evidence="1">
    <location>
        <begin position="71"/>
        <end position="81"/>
    </location>
</feature>
<sequence>IASRRLDELMELFHDFHANHLILNKYEDKSSEYFIGGYYESTKTFYLEVSAYITKYQETEQEKSGQRNIPEISNITLQQKTSESKREENNDYFKGTINSKLDEQLRKQAANYKAFQRTLTNINIETITEKWEYEDTLKTLESRWRTIDCL</sequence>